<dbReference type="AlphaFoldDB" id="A0A0C9WUK1"/>
<evidence type="ECO:0000313" key="2">
    <source>
        <dbReference type="Proteomes" id="UP000054477"/>
    </source>
</evidence>
<sequence length="120" mass="13638">MGRGHTCEIWPHGMYSQRMNNLNRISTYMSLIFTKPKYSPAPKRNQYAIPHYLSSVLSSATDESGFFQSFWTGASHCTARCQRVLQLFFSFSGDFAVSFSTDSSNGLLRGAHLCRGPWLW</sequence>
<reference evidence="1 2" key="1">
    <citation type="submission" date="2014-04" db="EMBL/GenBank/DDBJ databases">
        <authorList>
            <consortium name="DOE Joint Genome Institute"/>
            <person name="Kuo A."/>
            <person name="Kohler A."/>
            <person name="Nagy L.G."/>
            <person name="Floudas D."/>
            <person name="Copeland A."/>
            <person name="Barry K.W."/>
            <person name="Cichocki N."/>
            <person name="Veneault-Fourrey C."/>
            <person name="LaButti K."/>
            <person name="Lindquist E.A."/>
            <person name="Lipzen A."/>
            <person name="Lundell T."/>
            <person name="Morin E."/>
            <person name="Murat C."/>
            <person name="Sun H."/>
            <person name="Tunlid A."/>
            <person name="Henrissat B."/>
            <person name="Grigoriev I.V."/>
            <person name="Hibbett D.S."/>
            <person name="Martin F."/>
            <person name="Nordberg H.P."/>
            <person name="Cantor M.N."/>
            <person name="Hua S.X."/>
        </authorList>
    </citation>
    <scope>NUCLEOTIDE SEQUENCE [LARGE SCALE GENOMIC DNA]</scope>
    <source>
        <strain evidence="1 2">LaAM-08-1</strain>
    </source>
</reference>
<dbReference type="EMBL" id="KN838926">
    <property type="protein sequence ID" value="KIJ92218.1"/>
    <property type="molecule type" value="Genomic_DNA"/>
</dbReference>
<name>A0A0C9WUK1_9AGAR</name>
<dbReference type="Proteomes" id="UP000054477">
    <property type="component" value="Unassembled WGS sequence"/>
</dbReference>
<accession>A0A0C9WUK1</accession>
<dbReference type="HOGENOM" id="CLU_2050040_0_0_1"/>
<proteinExistence type="predicted"/>
<gene>
    <name evidence="1" type="ORF">K443DRAFT_444492</name>
</gene>
<organism evidence="1 2">
    <name type="scientific">Laccaria amethystina LaAM-08-1</name>
    <dbReference type="NCBI Taxonomy" id="1095629"/>
    <lineage>
        <taxon>Eukaryota</taxon>
        <taxon>Fungi</taxon>
        <taxon>Dikarya</taxon>
        <taxon>Basidiomycota</taxon>
        <taxon>Agaricomycotina</taxon>
        <taxon>Agaricomycetes</taxon>
        <taxon>Agaricomycetidae</taxon>
        <taxon>Agaricales</taxon>
        <taxon>Agaricineae</taxon>
        <taxon>Hydnangiaceae</taxon>
        <taxon>Laccaria</taxon>
    </lineage>
</organism>
<keyword evidence="2" id="KW-1185">Reference proteome</keyword>
<evidence type="ECO:0000313" key="1">
    <source>
        <dbReference type="EMBL" id="KIJ92218.1"/>
    </source>
</evidence>
<reference evidence="2" key="2">
    <citation type="submission" date="2015-01" db="EMBL/GenBank/DDBJ databases">
        <title>Evolutionary Origins and Diversification of the Mycorrhizal Mutualists.</title>
        <authorList>
            <consortium name="DOE Joint Genome Institute"/>
            <consortium name="Mycorrhizal Genomics Consortium"/>
            <person name="Kohler A."/>
            <person name="Kuo A."/>
            <person name="Nagy L.G."/>
            <person name="Floudas D."/>
            <person name="Copeland A."/>
            <person name="Barry K.W."/>
            <person name="Cichocki N."/>
            <person name="Veneault-Fourrey C."/>
            <person name="LaButti K."/>
            <person name="Lindquist E.A."/>
            <person name="Lipzen A."/>
            <person name="Lundell T."/>
            <person name="Morin E."/>
            <person name="Murat C."/>
            <person name="Riley R."/>
            <person name="Ohm R."/>
            <person name="Sun H."/>
            <person name="Tunlid A."/>
            <person name="Henrissat B."/>
            <person name="Grigoriev I.V."/>
            <person name="Hibbett D.S."/>
            <person name="Martin F."/>
        </authorList>
    </citation>
    <scope>NUCLEOTIDE SEQUENCE [LARGE SCALE GENOMIC DNA]</scope>
    <source>
        <strain evidence="2">LaAM-08-1</strain>
    </source>
</reference>
<protein>
    <submittedName>
        <fullName evidence="1">Unplaced genomic scaffold K443scaffold_391, whole genome shotgun sequence</fullName>
    </submittedName>
</protein>